<evidence type="ECO:0000313" key="1">
    <source>
        <dbReference type="EMBL" id="RHZ77172.1"/>
    </source>
</evidence>
<organism evidence="1 2">
    <name type="scientific">Diversispora epigaea</name>
    <dbReference type="NCBI Taxonomy" id="1348612"/>
    <lineage>
        <taxon>Eukaryota</taxon>
        <taxon>Fungi</taxon>
        <taxon>Fungi incertae sedis</taxon>
        <taxon>Mucoromycota</taxon>
        <taxon>Glomeromycotina</taxon>
        <taxon>Glomeromycetes</taxon>
        <taxon>Diversisporales</taxon>
        <taxon>Diversisporaceae</taxon>
        <taxon>Diversispora</taxon>
    </lineage>
</organism>
<comment type="caution">
    <text evidence="1">The sequence shown here is derived from an EMBL/GenBank/DDBJ whole genome shotgun (WGS) entry which is preliminary data.</text>
</comment>
<reference evidence="1 2" key="1">
    <citation type="submission" date="2018-08" db="EMBL/GenBank/DDBJ databases">
        <title>Genome and evolution of the arbuscular mycorrhizal fungus Diversispora epigaea (formerly Glomus versiforme) and its bacterial endosymbionts.</title>
        <authorList>
            <person name="Sun X."/>
            <person name="Fei Z."/>
            <person name="Harrison M."/>
        </authorList>
    </citation>
    <scope>NUCLEOTIDE SEQUENCE [LARGE SCALE GENOMIC DNA]</scope>
    <source>
        <strain evidence="1 2">IT104</strain>
    </source>
</reference>
<name>A0A397IQU6_9GLOM</name>
<dbReference type="OrthoDB" id="427480at2759"/>
<evidence type="ECO:0000313" key="2">
    <source>
        <dbReference type="Proteomes" id="UP000266861"/>
    </source>
</evidence>
<sequence>MTIKDNNECNDIVVIFGNYKSQTAIHGSSTKSVSLQDAYETQIKDDLKNFLTD</sequence>
<proteinExistence type="predicted"/>
<accession>A0A397IQU6</accession>
<protein>
    <submittedName>
        <fullName evidence="1">Uncharacterized protein</fullName>
    </submittedName>
</protein>
<gene>
    <name evidence="1" type="ORF">Glove_184g145</name>
</gene>
<dbReference type="AlphaFoldDB" id="A0A397IQU6"/>
<dbReference type="EMBL" id="PQFF01000174">
    <property type="protein sequence ID" value="RHZ77172.1"/>
    <property type="molecule type" value="Genomic_DNA"/>
</dbReference>
<dbReference type="Proteomes" id="UP000266861">
    <property type="component" value="Unassembled WGS sequence"/>
</dbReference>
<keyword evidence="2" id="KW-1185">Reference proteome</keyword>